<accession>A0AAD6MP63</accession>
<name>A0AAD6MP63_9ROSI</name>
<evidence type="ECO:0000313" key="1">
    <source>
        <dbReference type="EMBL" id="KAJ6989179.1"/>
    </source>
</evidence>
<dbReference type="AlphaFoldDB" id="A0AAD6MP63"/>
<dbReference type="Proteomes" id="UP001164929">
    <property type="component" value="Chromosome 8"/>
</dbReference>
<gene>
    <name evidence="1" type="ORF">NC653_021920</name>
</gene>
<keyword evidence="2" id="KW-1185">Reference proteome</keyword>
<comment type="caution">
    <text evidence="1">The sequence shown here is derived from an EMBL/GenBank/DDBJ whole genome shotgun (WGS) entry which is preliminary data.</text>
</comment>
<evidence type="ECO:0000313" key="2">
    <source>
        <dbReference type="Proteomes" id="UP001164929"/>
    </source>
</evidence>
<dbReference type="EMBL" id="JAQIZT010000008">
    <property type="protein sequence ID" value="KAJ6989179.1"/>
    <property type="molecule type" value="Genomic_DNA"/>
</dbReference>
<reference evidence="1" key="1">
    <citation type="journal article" date="2023" name="Mol. Ecol. Resour.">
        <title>Chromosome-level genome assembly of a triploid poplar Populus alba 'Berolinensis'.</title>
        <authorList>
            <person name="Chen S."/>
            <person name="Yu Y."/>
            <person name="Wang X."/>
            <person name="Wang S."/>
            <person name="Zhang T."/>
            <person name="Zhou Y."/>
            <person name="He R."/>
            <person name="Meng N."/>
            <person name="Wang Y."/>
            <person name="Liu W."/>
            <person name="Liu Z."/>
            <person name="Liu J."/>
            <person name="Guo Q."/>
            <person name="Huang H."/>
            <person name="Sederoff R.R."/>
            <person name="Wang G."/>
            <person name="Qu G."/>
            <person name="Chen S."/>
        </authorList>
    </citation>
    <scope>NUCLEOTIDE SEQUENCE</scope>
    <source>
        <strain evidence="1">SC-2020</strain>
    </source>
</reference>
<sequence>MYCMWWERGFRFFHSFFLSYFLQDFLIQKKNYERLFKEDIYVTFLSIF</sequence>
<organism evidence="1 2">
    <name type="scientific">Populus alba x Populus x berolinensis</name>
    <dbReference type="NCBI Taxonomy" id="444605"/>
    <lineage>
        <taxon>Eukaryota</taxon>
        <taxon>Viridiplantae</taxon>
        <taxon>Streptophyta</taxon>
        <taxon>Embryophyta</taxon>
        <taxon>Tracheophyta</taxon>
        <taxon>Spermatophyta</taxon>
        <taxon>Magnoliopsida</taxon>
        <taxon>eudicotyledons</taxon>
        <taxon>Gunneridae</taxon>
        <taxon>Pentapetalae</taxon>
        <taxon>rosids</taxon>
        <taxon>fabids</taxon>
        <taxon>Malpighiales</taxon>
        <taxon>Salicaceae</taxon>
        <taxon>Saliceae</taxon>
        <taxon>Populus</taxon>
    </lineage>
</organism>
<protein>
    <submittedName>
        <fullName evidence="1">Uncharacterized protein</fullName>
    </submittedName>
</protein>
<proteinExistence type="predicted"/>